<evidence type="ECO:0000313" key="3">
    <source>
        <dbReference type="Proteomes" id="UP000272428"/>
    </source>
</evidence>
<dbReference type="EMBL" id="RBXB01000002">
    <property type="protein sequence ID" value="RKS97761.1"/>
    <property type="molecule type" value="Genomic_DNA"/>
</dbReference>
<comment type="caution">
    <text evidence="2">The sequence shown here is derived from an EMBL/GenBank/DDBJ whole genome shotgun (WGS) entry which is preliminary data.</text>
</comment>
<keyword evidence="3" id="KW-1185">Reference proteome</keyword>
<evidence type="ECO:0000256" key="1">
    <source>
        <dbReference type="SAM" id="Phobius"/>
    </source>
</evidence>
<proteinExistence type="predicted"/>
<feature type="transmembrane region" description="Helical" evidence="1">
    <location>
        <begin position="20"/>
        <end position="43"/>
    </location>
</feature>
<name>A0A495SE23_9FLAO</name>
<sequence>MVSLSKILFFTSHHGIYTVLILFFIFGLLAFVTKKSWFLILILPLTRK</sequence>
<keyword evidence="1" id="KW-1133">Transmembrane helix</keyword>
<reference evidence="2 3" key="1">
    <citation type="submission" date="2018-10" db="EMBL/GenBank/DDBJ databases">
        <title>Genomic Encyclopedia of Archaeal and Bacterial Type Strains, Phase II (KMG-II): from individual species to whole genera.</title>
        <authorList>
            <person name="Goeker M."/>
        </authorList>
    </citation>
    <scope>NUCLEOTIDE SEQUENCE [LARGE SCALE GENOMIC DNA]</scope>
    <source>
        <strain evidence="2 3">DSM 14219</strain>
    </source>
</reference>
<dbReference type="Proteomes" id="UP000272428">
    <property type="component" value="Unassembled WGS sequence"/>
</dbReference>
<accession>A0A495SE23</accession>
<evidence type="ECO:0000313" key="2">
    <source>
        <dbReference type="EMBL" id="RKS97761.1"/>
    </source>
</evidence>
<dbReference type="AlphaFoldDB" id="A0A495SE23"/>
<gene>
    <name evidence="2" type="ORF">BCF58_1894</name>
</gene>
<protein>
    <submittedName>
        <fullName evidence="2">Uncharacterized protein</fullName>
    </submittedName>
</protein>
<keyword evidence="1" id="KW-0472">Membrane</keyword>
<organism evidence="2 3">
    <name type="scientific">Chryseobacterium defluvii</name>
    <dbReference type="NCBI Taxonomy" id="160396"/>
    <lineage>
        <taxon>Bacteria</taxon>
        <taxon>Pseudomonadati</taxon>
        <taxon>Bacteroidota</taxon>
        <taxon>Flavobacteriia</taxon>
        <taxon>Flavobacteriales</taxon>
        <taxon>Weeksellaceae</taxon>
        <taxon>Chryseobacterium group</taxon>
        <taxon>Chryseobacterium</taxon>
    </lineage>
</organism>
<keyword evidence="1" id="KW-0812">Transmembrane</keyword>